<dbReference type="AlphaFoldDB" id="A0A397P883"/>
<keyword evidence="7" id="KW-1185">Reference proteome</keyword>
<dbReference type="PANTHER" id="PTHR30204:SF69">
    <property type="entry name" value="MERR-FAMILY TRANSCRIPTIONAL REGULATOR"/>
    <property type="match status" value="1"/>
</dbReference>
<evidence type="ECO:0000256" key="1">
    <source>
        <dbReference type="ARBA" id="ARBA00022491"/>
    </source>
</evidence>
<evidence type="ECO:0000259" key="5">
    <source>
        <dbReference type="PROSITE" id="PS50937"/>
    </source>
</evidence>
<keyword evidence="1" id="KW-0678">Repressor</keyword>
<protein>
    <submittedName>
        <fullName evidence="6">DNA-binding transcriptional MerR regulator</fullName>
    </submittedName>
</protein>
<dbReference type="PRINTS" id="PR00040">
    <property type="entry name" value="HTHMERR"/>
</dbReference>
<keyword evidence="2" id="KW-0805">Transcription regulation</keyword>
<feature type="domain" description="HTH merR-type" evidence="5">
    <location>
        <begin position="4"/>
        <end position="73"/>
    </location>
</feature>
<organism evidence="6 7">
    <name type="scientific">Hephaestia caeni</name>
    <dbReference type="NCBI Taxonomy" id="645617"/>
    <lineage>
        <taxon>Bacteria</taxon>
        <taxon>Pseudomonadati</taxon>
        <taxon>Pseudomonadota</taxon>
        <taxon>Alphaproteobacteria</taxon>
        <taxon>Sphingomonadales</taxon>
        <taxon>Sphingomonadaceae</taxon>
        <taxon>Hephaestia</taxon>
    </lineage>
</organism>
<sequence length="135" mass="14682">MGDAFTIGRLARDTGTKVPTIRFYEEIGLLGTPIRTASGHRRYGSGDVRRLAFIRSARKLGFSTEEIRSLLGLTEHPEQSCGAASDIARRHLGEVERHIEQLIKLRDELRAISTVCPGSNVSDCGVIAAIAHSPA</sequence>
<evidence type="ECO:0000256" key="3">
    <source>
        <dbReference type="ARBA" id="ARBA00023125"/>
    </source>
</evidence>
<keyword evidence="4" id="KW-0804">Transcription</keyword>
<evidence type="ECO:0000313" key="6">
    <source>
        <dbReference type="EMBL" id="RIA44269.1"/>
    </source>
</evidence>
<evidence type="ECO:0000256" key="2">
    <source>
        <dbReference type="ARBA" id="ARBA00023015"/>
    </source>
</evidence>
<dbReference type="RefSeq" id="WP_119035942.1">
    <property type="nucleotide sequence ID" value="NZ_QXDC01000003.1"/>
</dbReference>
<dbReference type="SUPFAM" id="SSF46955">
    <property type="entry name" value="Putative DNA-binding domain"/>
    <property type="match status" value="1"/>
</dbReference>
<dbReference type="InterPro" id="IPR000551">
    <property type="entry name" value="MerR-type_HTH_dom"/>
</dbReference>
<dbReference type="PANTHER" id="PTHR30204">
    <property type="entry name" value="REDOX-CYCLING DRUG-SENSING TRANSCRIPTIONAL ACTIVATOR SOXR"/>
    <property type="match status" value="1"/>
</dbReference>
<dbReference type="InterPro" id="IPR009061">
    <property type="entry name" value="DNA-bd_dom_put_sf"/>
</dbReference>
<reference evidence="6 7" key="1">
    <citation type="submission" date="2018-08" db="EMBL/GenBank/DDBJ databases">
        <title>Genomic Encyclopedia of Type Strains, Phase IV (KMG-IV): sequencing the most valuable type-strain genomes for metagenomic binning, comparative biology and taxonomic classification.</title>
        <authorList>
            <person name="Goeker M."/>
        </authorList>
    </citation>
    <scope>NUCLEOTIDE SEQUENCE [LARGE SCALE GENOMIC DNA]</scope>
    <source>
        <strain evidence="6 7">DSM 25527</strain>
    </source>
</reference>
<evidence type="ECO:0000256" key="4">
    <source>
        <dbReference type="ARBA" id="ARBA00023163"/>
    </source>
</evidence>
<dbReference type="SMART" id="SM00422">
    <property type="entry name" value="HTH_MERR"/>
    <property type="match status" value="1"/>
</dbReference>
<name>A0A397P883_9SPHN</name>
<comment type="caution">
    <text evidence="6">The sequence shown here is derived from an EMBL/GenBank/DDBJ whole genome shotgun (WGS) entry which is preliminary data.</text>
</comment>
<proteinExistence type="predicted"/>
<dbReference type="EMBL" id="QXDC01000003">
    <property type="protein sequence ID" value="RIA44269.1"/>
    <property type="molecule type" value="Genomic_DNA"/>
</dbReference>
<dbReference type="OrthoDB" id="9802944at2"/>
<dbReference type="Pfam" id="PF09278">
    <property type="entry name" value="MerR-DNA-bind"/>
    <property type="match status" value="1"/>
</dbReference>
<keyword evidence="3 6" id="KW-0238">DNA-binding</keyword>
<dbReference type="InterPro" id="IPR047057">
    <property type="entry name" value="MerR_fam"/>
</dbReference>
<accession>A0A397P883</accession>
<dbReference type="PROSITE" id="PS50937">
    <property type="entry name" value="HTH_MERR_2"/>
    <property type="match status" value="1"/>
</dbReference>
<dbReference type="CDD" id="cd04785">
    <property type="entry name" value="HTH_CadR-PbrR-like"/>
    <property type="match status" value="1"/>
</dbReference>
<dbReference type="Gene3D" id="1.10.1660.10">
    <property type="match status" value="1"/>
</dbReference>
<dbReference type="Pfam" id="PF00376">
    <property type="entry name" value="MerR"/>
    <property type="match status" value="1"/>
</dbReference>
<evidence type="ECO:0000313" key="7">
    <source>
        <dbReference type="Proteomes" id="UP000266568"/>
    </source>
</evidence>
<dbReference type="GO" id="GO:0003700">
    <property type="term" value="F:DNA-binding transcription factor activity"/>
    <property type="evidence" value="ECO:0007669"/>
    <property type="project" value="InterPro"/>
</dbReference>
<dbReference type="InterPro" id="IPR015358">
    <property type="entry name" value="Tscrpt_reg_MerR_DNA-bd"/>
</dbReference>
<gene>
    <name evidence="6" type="ORF">DFR49_2510</name>
</gene>
<dbReference type="Proteomes" id="UP000266568">
    <property type="component" value="Unassembled WGS sequence"/>
</dbReference>
<dbReference type="GO" id="GO:0003677">
    <property type="term" value="F:DNA binding"/>
    <property type="evidence" value="ECO:0007669"/>
    <property type="project" value="UniProtKB-KW"/>
</dbReference>